<evidence type="ECO:0000256" key="2">
    <source>
        <dbReference type="ARBA" id="ARBA00010617"/>
    </source>
</evidence>
<reference evidence="10 11" key="2">
    <citation type="journal article" date="2010" name="Nucleic Acids Res.">
        <title>BeetleBase in 2010: revisions to provide comprehensive genomic information for Tribolium castaneum.</title>
        <authorList>
            <person name="Kim H.S."/>
            <person name="Murphy T."/>
            <person name="Xia J."/>
            <person name="Caragea D."/>
            <person name="Park Y."/>
            <person name="Beeman R.W."/>
            <person name="Lorenzen M.D."/>
            <person name="Butcher S."/>
            <person name="Manak J.R."/>
            <person name="Brown S.J."/>
        </authorList>
    </citation>
    <scope>GENOME REANNOTATION</scope>
    <source>
        <strain evidence="10 11">Georgia GA2</strain>
    </source>
</reference>
<dbReference type="eggNOG" id="KOG0156">
    <property type="taxonomic scope" value="Eukaryota"/>
</dbReference>
<dbReference type="InterPro" id="IPR050182">
    <property type="entry name" value="Cytochrome_P450_fam2"/>
</dbReference>
<dbReference type="GO" id="GO:0016712">
    <property type="term" value="F:oxidoreductase activity, acting on paired donors, with incorporation or reduction of molecular oxygen, reduced flavin or flavoprotein as one donor, and incorporation of one atom of oxygen"/>
    <property type="evidence" value="ECO:0000318"/>
    <property type="project" value="GO_Central"/>
</dbReference>
<dbReference type="GO" id="GO:0008202">
    <property type="term" value="P:steroid metabolic process"/>
    <property type="evidence" value="ECO:0000318"/>
    <property type="project" value="GO_Central"/>
</dbReference>
<dbReference type="FunFam" id="1.10.630.10:FF:000072">
    <property type="entry name" value="3-hydroxyphenylacetate 6 hydroxylase"/>
    <property type="match status" value="1"/>
</dbReference>
<dbReference type="GO" id="GO:0005506">
    <property type="term" value="F:iron ion binding"/>
    <property type="evidence" value="ECO:0007669"/>
    <property type="project" value="InterPro"/>
</dbReference>
<evidence type="ECO:0000256" key="9">
    <source>
        <dbReference type="RuleBase" id="RU000461"/>
    </source>
</evidence>
<dbReference type="PROSITE" id="PS00086">
    <property type="entry name" value="CYTOCHROME_P450"/>
    <property type="match status" value="1"/>
</dbReference>
<dbReference type="Proteomes" id="UP000007266">
    <property type="component" value="Linkage group 2"/>
</dbReference>
<dbReference type="GO" id="GO:0005737">
    <property type="term" value="C:cytoplasm"/>
    <property type="evidence" value="ECO:0000318"/>
    <property type="project" value="GO_Central"/>
</dbReference>
<keyword evidence="7 9" id="KW-0503">Monooxygenase</keyword>
<protein>
    <submittedName>
        <fullName evidence="10">Cytochrome P450 304E1</fullName>
    </submittedName>
</protein>
<dbReference type="GO" id="GO:0008395">
    <property type="term" value="F:steroid hydroxylase activity"/>
    <property type="evidence" value="ECO:0000318"/>
    <property type="project" value="GO_Central"/>
</dbReference>
<dbReference type="InterPro" id="IPR017972">
    <property type="entry name" value="Cyt_P450_CS"/>
</dbReference>
<dbReference type="InterPro" id="IPR002401">
    <property type="entry name" value="Cyt_P450_E_grp-I"/>
</dbReference>
<evidence type="ECO:0000256" key="1">
    <source>
        <dbReference type="ARBA" id="ARBA00001971"/>
    </source>
</evidence>
<dbReference type="EMBL" id="KQ971312">
    <property type="protein sequence ID" value="EEZ99196.1"/>
    <property type="molecule type" value="Genomic_DNA"/>
</dbReference>
<dbReference type="PANTHER" id="PTHR24300:SF376">
    <property type="entry name" value="CYTOCHROME P450 15A1"/>
    <property type="match status" value="1"/>
</dbReference>
<comment type="similarity">
    <text evidence="2 9">Belongs to the cytochrome P450 family.</text>
</comment>
<evidence type="ECO:0000256" key="7">
    <source>
        <dbReference type="ARBA" id="ARBA00023033"/>
    </source>
</evidence>
<dbReference type="HOGENOM" id="CLU_001570_22_0_1"/>
<dbReference type="PhylomeDB" id="D6WAF0"/>
<keyword evidence="5 9" id="KW-0560">Oxidoreductase</keyword>
<gene>
    <name evidence="10" type="primary">AUGUSTUS-3.0.2_00411</name>
    <name evidence="10" type="ORF">TcasGA2_TC000411</name>
</gene>
<evidence type="ECO:0000313" key="10">
    <source>
        <dbReference type="EMBL" id="EEZ99196.1"/>
    </source>
</evidence>
<name>D6WAF0_TRICA</name>
<proteinExistence type="inferred from homology"/>
<accession>D6WAF0</accession>
<feature type="binding site" description="axial binding residue" evidence="8">
    <location>
        <position position="447"/>
    </location>
    <ligand>
        <name>heme</name>
        <dbReference type="ChEBI" id="CHEBI:30413"/>
    </ligand>
    <ligandPart>
        <name>Fe</name>
        <dbReference type="ChEBI" id="CHEBI:18248"/>
    </ligandPart>
</feature>
<dbReference type="OMA" id="EYDGYVP"/>
<evidence type="ECO:0000256" key="5">
    <source>
        <dbReference type="ARBA" id="ARBA00023002"/>
    </source>
</evidence>
<keyword evidence="6 8" id="KW-0408">Iron</keyword>
<keyword evidence="3 8" id="KW-0349">Heme</keyword>
<evidence type="ECO:0000256" key="3">
    <source>
        <dbReference type="ARBA" id="ARBA00022617"/>
    </source>
</evidence>
<dbReference type="GO" id="GO:0006805">
    <property type="term" value="P:xenobiotic metabolic process"/>
    <property type="evidence" value="ECO:0000318"/>
    <property type="project" value="GO_Central"/>
</dbReference>
<dbReference type="GO" id="GO:0020037">
    <property type="term" value="F:heme binding"/>
    <property type="evidence" value="ECO:0000318"/>
    <property type="project" value="GO_Central"/>
</dbReference>
<evidence type="ECO:0000256" key="6">
    <source>
        <dbReference type="ARBA" id="ARBA00023004"/>
    </source>
</evidence>
<evidence type="ECO:0000313" key="11">
    <source>
        <dbReference type="Proteomes" id="UP000007266"/>
    </source>
</evidence>
<dbReference type="PANTHER" id="PTHR24300">
    <property type="entry name" value="CYTOCHROME P450 508A4-RELATED"/>
    <property type="match status" value="1"/>
</dbReference>
<dbReference type="InterPro" id="IPR036396">
    <property type="entry name" value="Cyt_P450_sf"/>
</dbReference>
<sequence>MLGFLTLLVTFVTLLVFLFYKFSKERPENFPPGPPSLPIWGSYWFLLKENYNLLHLSFETLGKRYKTDILGFFLGNAPTVVTLSYELTKEMLSRDEFMGRNDTIIVQTRSRGSPKGIFFTDGPVWKQQRRFALRHMRDYGFGRRSENMENLAHQETNYLIDFLTKEPSQGDLDVCKKKGLVLVPDFMYGSLINTVMLVLTSRHFEHQEVRKYAKAAFRFMKSEDSTGGAITITPWLRYIAPTFFGFTSAVDDNDMLIDFMKGLIEEHVETFSDDHHRDFIDDYISESIKQGIEIDYLQLALITLDFMFPSPVGVGHTLSFYFAHLINNPEIQTKIQEEIDQVVGRSRLPSLDDRKDLPYFEASIRENLRLMPVTPLGVTRRCVKDTMLGGHFIPKDSFVLANLWTAHRDPRIWDDPEEFRPERFLDSDGKLLRKDYTIGFGAGKRLCAGETYARNTMFLIMSGLLQNFTFKSPYNRPIDLKDVLPGVTLSLKETWISAVPR</sequence>
<reference evidence="10 11" key="1">
    <citation type="journal article" date="2008" name="Nature">
        <title>The genome of the model beetle and pest Tribolium castaneum.</title>
        <authorList>
            <consortium name="Tribolium Genome Sequencing Consortium"/>
            <person name="Richards S."/>
            <person name="Gibbs R.A."/>
            <person name="Weinstock G.M."/>
            <person name="Brown S.J."/>
            <person name="Denell R."/>
            <person name="Beeman R.W."/>
            <person name="Gibbs R."/>
            <person name="Beeman R.W."/>
            <person name="Brown S.J."/>
            <person name="Bucher G."/>
            <person name="Friedrich M."/>
            <person name="Grimmelikhuijzen C.J."/>
            <person name="Klingler M."/>
            <person name="Lorenzen M."/>
            <person name="Richards S."/>
            <person name="Roth S."/>
            <person name="Schroder R."/>
            <person name="Tautz D."/>
            <person name="Zdobnov E.M."/>
            <person name="Muzny D."/>
            <person name="Gibbs R.A."/>
            <person name="Weinstock G.M."/>
            <person name="Attaway T."/>
            <person name="Bell S."/>
            <person name="Buhay C.J."/>
            <person name="Chandrabose M.N."/>
            <person name="Chavez D."/>
            <person name="Clerk-Blankenburg K.P."/>
            <person name="Cree A."/>
            <person name="Dao M."/>
            <person name="Davis C."/>
            <person name="Chacko J."/>
            <person name="Dinh H."/>
            <person name="Dugan-Rocha S."/>
            <person name="Fowler G."/>
            <person name="Garner T.T."/>
            <person name="Garnes J."/>
            <person name="Gnirke A."/>
            <person name="Hawes A."/>
            <person name="Hernandez J."/>
            <person name="Hines S."/>
            <person name="Holder M."/>
            <person name="Hume J."/>
            <person name="Jhangiani S.N."/>
            <person name="Joshi V."/>
            <person name="Khan Z.M."/>
            <person name="Jackson L."/>
            <person name="Kovar C."/>
            <person name="Kowis A."/>
            <person name="Lee S."/>
            <person name="Lewis L.R."/>
            <person name="Margolis J."/>
            <person name="Morgan M."/>
            <person name="Nazareth L.V."/>
            <person name="Nguyen N."/>
            <person name="Okwuonu G."/>
            <person name="Parker D."/>
            <person name="Richards S."/>
            <person name="Ruiz S.J."/>
            <person name="Santibanez J."/>
            <person name="Savard J."/>
            <person name="Scherer S.E."/>
            <person name="Schneider B."/>
            <person name="Sodergren E."/>
            <person name="Tautz D."/>
            <person name="Vattahil S."/>
            <person name="Villasana D."/>
            <person name="White C.S."/>
            <person name="Wright R."/>
            <person name="Park Y."/>
            <person name="Beeman R.W."/>
            <person name="Lord J."/>
            <person name="Oppert B."/>
            <person name="Lorenzen M."/>
            <person name="Brown S."/>
            <person name="Wang L."/>
            <person name="Savard J."/>
            <person name="Tautz D."/>
            <person name="Richards S."/>
            <person name="Weinstock G."/>
            <person name="Gibbs R.A."/>
            <person name="Liu Y."/>
            <person name="Worley K."/>
            <person name="Weinstock G."/>
            <person name="Elsik C.G."/>
            <person name="Reese J.T."/>
            <person name="Elhaik E."/>
            <person name="Landan G."/>
            <person name="Graur D."/>
            <person name="Arensburger P."/>
            <person name="Atkinson P."/>
            <person name="Beeman R.W."/>
            <person name="Beidler J."/>
            <person name="Brown S.J."/>
            <person name="Demuth J.P."/>
            <person name="Drury D.W."/>
            <person name="Du Y.Z."/>
            <person name="Fujiwara H."/>
            <person name="Lorenzen M."/>
            <person name="Maselli V."/>
            <person name="Osanai M."/>
            <person name="Park Y."/>
            <person name="Robertson H.M."/>
            <person name="Tu Z."/>
            <person name="Wang J.J."/>
            <person name="Wang S."/>
            <person name="Richards S."/>
            <person name="Song H."/>
            <person name="Zhang L."/>
            <person name="Sodergren E."/>
            <person name="Werner D."/>
            <person name="Stanke M."/>
            <person name="Morgenstern B."/>
            <person name="Solovyev V."/>
            <person name="Kosarev P."/>
            <person name="Brown G."/>
            <person name="Chen H.C."/>
            <person name="Ermolaeva O."/>
            <person name="Hlavina W."/>
            <person name="Kapustin Y."/>
            <person name="Kiryutin B."/>
            <person name="Kitts P."/>
            <person name="Maglott D."/>
            <person name="Pruitt K."/>
            <person name="Sapojnikov V."/>
            <person name="Souvorov A."/>
            <person name="Mackey A.J."/>
            <person name="Waterhouse R.M."/>
            <person name="Wyder S."/>
            <person name="Zdobnov E.M."/>
            <person name="Zdobnov E.M."/>
            <person name="Wyder S."/>
            <person name="Kriventseva E.V."/>
            <person name="Kadowaki T."/>
            <person name="Bork P."/>
            <person name="Aranda M."/>
            <person name="Bao R."/>
            <person name="Beermann A."/>
            <person name="Berns N."/>
            <person name="Bolognesi R."/>
            <person name="Bonneton F."/>
            <person name="Bopp D."/>
            <person name="Brown S.J."/>
            <person name="Bucher G."/>
            <person name="Butts T."/>
            <person name="Chaumot A."/>
            <person name="Denell R.E."/>
            <person name="Ferrier D.E."/>
            <person name="Friedrich M."/>
            <person name="Gordon C.M."/>
            <person name="Jindra M."/>
            <person name="Klingler M."/>
            <person name="Lan Q."/>
            <person name="Lattorff H.M."/>
            <person name="Laudet V."/>
            <person name="von Levetsow C."/>
            <person name="Liu Z."/>
            <person name="Lutz R."/>
            <person name="Lynch J.A."/>
            <person name="da Fonseca R.N."/>
            <person name="Posnien N."/>
            <person name="Reuter R."/>
            <person name="Roth S."/>
            <person name="Savard J."/>
            <person name="Schinko J.B."/>
            <person name="Schmitt C."/>
            <person name="Schoppmeier M."/>
            <person name="Schroder R."/>
            <person name="Shippy T.D."/>
            <person name="Simonnet F."/>
            <person name="Marques-Souza H."/>
            <person name="Tautz D."/>
            <person name="Tomoyasu Y."/>
            <person name="Trauner J."/>
            <person name="Van der Zee M."/>
            <person name="Vervoort M."/>
            <person name="Wittkopp N."/>
            <person name="Wimmer E.A."/>
            <person name="Yang X."/>
            <person name="Jones A.K."/>
            <person name="Sattelle D.B."/>
            <person name="Ebert P.R."/>
            <person name="Nelson D."/>
            <person name="Scott J.G."/>
            <person name="Beeman R.W."/>
            <person name="Muthukrishnan S."/>
            <person name="Kramer K.J."/>
            <person name="Arakane Y."/>
            <person name="Beeman R.W."/>
            <person name="Zhu Q."/>
            <person name="Hogenkamp D."/>
            <person name="Dixit R."/>
            <person name="Oppert B."/>
            <person name="Jiang H."/>
            <person name="Zou Z."/>
            <person name="Marshall J."/>
            <person name="Elpidina E."/>
            <person name="Vinokurov K."/>
            <person name="Oppert C."/>
            <person name="Zou Z."/>
            <person name="Evans J."/>
            <person name="Lu Z."/>
            <person name="Zhao P."/>
            <person name="Sumathipala N."/>
            <person name="Altincicek B."/>
            <person name="Vilcinskas A."/>
            <person name="Williams M."/>
            <person name="Hultmark D."/>
            <person name="Hetru C."/>
            <person name="Jiang H."/>
            <person name="Grimmelikhuijzen C.J."/>
            <person name="Hauser F."/>
            <person name="Cazzamali G."/>
            <person name="Williamson M."/>
            <person name="Park Y."/>
            <person name="Li B."/>
            <person name="Tanaka Y."/>
            <person name="Predel R."/>
            <person name="Neupert S."/>
            <person name="Schachtner J."/>
            <person name="Verleyen P."/>
            <person name="Raible F."/>
            <person name="Bork P."/>
            <person name="Friedrich M."/>
            <person name="Walden K.K."/>
            <person name="Robertson H.M."/>
            <person name="Angeli S."/>
            <person name="Foret S."/>
            <person name="Bucher G."/>
            <person name="Schuetz S."/>
            <person name="Maleszka R."/>
            <person name="Wimmer E.A."/>
            <person name="Beeman R.W."/>
            <person name="Lorenzen M."/>
            <person name="Tomoyasu Y."/>
            <person name="Miller S.C."/>
            <person name="Grossmann D."/>
            <person name="Bucher G."/>
        </authorList>
    </citation>
    <scope>NUCLEOTIDE SEQUENCE [LARGE SCALE GENOMIC DNA]</scope>
    <source>
        <strain evidence="10 11">Georgia GA2</strain>
    </source>
</reference>
<evidence type="ECO:0000256" key="8">
    <source>
        <dbReference type="PIRSR" id="PIRSR602401-1"/>
    </source>
</evidence>
<dbReference type="PRINTS" id="PR00463">
    <property type="entry name" value="EP450I"/>
</dbReference>
<dbReference type="Pfam" id="PF00067">
    <property type="entry name" value="p450"/>
    <property type="match status" value="1"/>
</dbReference>
<dbReference type="GO" id="GO:0006082">
    <property type="term" value="P:organic acid metabolic process"/>
    <property type="evidence" value="ECO:0000318"/>
    <property type="project" value="GO_Central"/>
</dbReference>
<dbReference type="SMR" id="D6WAF0"/>
<dbReference type="InterPro" id="IPR001128">
    <property type="entry name" value="Cyt_P450"/>
</dbReference>
<dbReference type="Gene3D" id="1.10.630.10">
    <property type="entry name" value="Cytochrome P450"/>
    <property type="match status" value="1"/>
</dbReference>
<dbReference type="AlphaFoldDB" id="D6WAF0"/>
<organism evidence="10 11">
    <name type="scientific">Tribolium castaneum</name>
    <name type="common">Red flour beetle</name>
    <dbReference type="NCBI Taxonomy" id="7070"/>
    <lineage>
        <taxon>Eukaryota</taxon>
        <taxon>Metazoa</taxon>
        <taxon>Ecdysozoa</taxon>
        <taxon>Arthropoda</taxon>
        <taxon>Hexapoda</taxon>
        <taxon>Insecta</taxon>
        <taxon>Pterygota</taxon>
        <taxon>Neoptera</taxon>
        <taxon>Endopterygota</taxon>
        <taxon>Coleoptera</taxon>
        <taxon>Polyphaga</taxon>
        <taxon>Cucujiformia</taxon>
        <taxon>Tenebrionidae</taxon>
        <taxon>Tenebrionidae incertae sedis</taxon>
        <taxon>Tribolium</taxon>
    </lineage>
</organism>
<evidence type="ECO:0000256" key="4">
    <source>
        <dbReference type="ARBA" id="ARBA00022723"/>
    </source>
</evidence>
<comment type="cofactor">
    <cofactor evidence="1 8">
        <name>heme</name>
        <dbReference type="ChEBI" id="CHEBI:30413"/>
    </cofactor>
</comment>
<dbReference type="OrthoDB" id="1103324at2759"/>
<dbReference type="KEGG" id="tca:661959"/>
<dbReference type="STRING" id="7070.D6WAF0"/>
<dbReference type="SUPFAM" id="SSF48264">
    <property type="entry name" value="Cytochrome P450"/>
    <property type="match status" value="1"/>
</dbReference>
<dbReference type="CDD" id="cd20651">
    <property type="entry name" value="CYP15A1-like"/>
    <property type="match status" value="1"/>
</dbReference>
<keyword evidence="4 8" id="KW-0479">Metal-binding</keyword>
<keyword evidence="11" id="KW-1185">Reference proteome</keyword>
<dbReference type="PRINTS" id="PR00385">
    <property type="entry name" value="P450"/>
</dbReference>